<proteinExistence type="inferred from homology"/>
<evidence type="ECO:0000256" key="6">
    <source>
        <dbReference type="RuleBase" id="RU003719"/>
    </source>
</evidence>
<evidence type="ECO:0000256" key="1">
    <source>
        <dbReference type="ARBA" id="ARBA00004123"/>
    </source>
</evidence>
<dbReference type="GO" id="GO:0016616">
    <property type="term" value="F:oxidoreductase activity, acting on the CH-OH group of donors, NAD or NADP as acceptor"/>
    <property type="evidence" value="ECO:0007669"/>
    <property type="project" value="InterPro"/>
</dbReference>
<comment type="similarity">
    <text evidence="2 6">Belongs to the D-isomer specific 2-hydroxyacid dehydrogenase family.</text>
</comment>
<keyword evidence="10" id="KW-1185">Reference proteome</keyword>
<dbReference type="GO" id="GO:0005634">
    <property type="term" value="C:nucleus"/>
    <property type="evidence" value="ECO:0007669"/>
    <property type="project" value="UniProtKB-SubCell"/>
</dbReference>
<sequence length="353" mass="38967">MAELTVLMAGKMWDDTEVERELFANVTHPRPVKFIMGNLAPGEPISLIPDEITQVVDGLFIWRNQLRAADIARFPKLKVVVRCGVGYDVIDRVECEKRGIKVTNVPEPAIIDVADHTLALVLSLRRGILLHHDLQRRAFPWSFLDGPPPKLLENPLSGQLVQRPRGRTFGIVGLGRIGKAVGLRAQAFGYKVLFYDPLLPSGTDLSFSFTRTRSLPQLFSSSDIISLHCPLTPQTLNLVDHKALEDLQPGAILINTSRGPVVNLDAVHDSLKSGKLAAAALDVLPTEPPDASHPLIKAYRDREDWLVGRLVITPHVAFYSPEAREDMRVLAAQTMVDVLLDGLETNVIPPSAY</sequence>
<evidence type="ECO:0000256" key="2">
    <source>
        <dbReference type="ARBA" id="ARBA00005854"/>
    </source>
</evidence>
<keyword evidence="3 6" id="KW-0560">Oxidoreductase</keyword>
<feature type="domain" description="D-isomer specific 2-hydroxyacid dehydrogenase catalytic" evidence="7">
    <location>
        <begin position="54"/>
        <end position="347"/>
    </location>
</feature>
<keyword evidence="4" id="KW-0520">NAD</keyword>
<dbReference type="GO" id="GO:0003714">
    <property type="term" value="F:transcription corepressor activity"/>
    <property type="evidence" value="ECO:0007669"/>
    <property type="project" value="InterPro"/>
</dbReference>
<dbReference type="SUPFAM" id="SSF52283">
    <property type="entry name" value="Formate/glycerate dehydrogenase catalytic domain-like"/>
    <property type="match status" value="1"/>
</dbReference>
<name>A0A4Q1BPM9_TREME</name>
<keyword evidence="5" id="KW-0539">Nucleus</keyword>
<evidence type="ECO:0000313" key="10">
    <source>
        <dbReference type="Proteomes" id="UP000289152"/>
    </source>
</evidence>
<evidence type="ECO:0008006" key="11">
    <source>
        <dbReference type="Google" id="ProtNLM"/>
    </source>
</evidence>
<dbReference type="Pfam" id="PF02826">
    <property type="entry name" value="2-Hacid_dh_C"/>
    <property type="match status" value="1"/>
</dbReference>
<dbReference type="Pfam" id="PF00389">
    <property type="entry name" value="2-Hacid_dh"/>
    <property type="match status" value="1"/>
</dbReference>
<dbReference type="InterPro" id="IPR036291">
    <property type="entry name" value="NAD(P)-bd_dom_sf"/>
</dbReference>
<dbReference type="Proteomes" id="UP000289152">
    <property type="component" value="Unassembled WGS sequence"/>
</dbReference>
<comment type="subcellular location">
    <subcellularLocation>
        <location evidence="1">Nucleus</location>
    </subcellularLocation>
</comment>
<organism evidence="9 10">
    <name type="scientific">Tremella mesenterica</name>
    <name type="common">Jelly fungus</name>
    <dbReference type="NCBI Taxonomy" id="5217"/>
    <lineage>
        <taxon>Eukaryota</taxon>
        <taxon>Fungi</taxon>
        <taxon>Dikarya</taxon>
        <taxon>Basidiomycota</taxon>
        <taxon>Agaricomycotina</taxon>
        <taxon>Tremellomycetes</taxon>
        <taxon>Tremellales</taxon>
        <taxon>Tremellaceae</taxon>
        <taxon>Tremella</taxon>
    </lineage>
</organism>
<dbReference type="OrthoDB" id="298012at2759"/>
<evidence type="ECO:0000259" key="7">
    <source>
        <dbReference type="Pfam" id="PF00389"/>
    </source>
</evidence>
<evidence type="ECO:0000256" key="5">
    <source>
        <dbReference type="ARBA" id="ARBA00023242"/>
    </source>
</evidence>
<evidence type="ECO:0000256" key="3">
    <source>
        <dbReference type="ARBA" id="ARBA00023002"/>
    </source>
</evidence>
<dbReference type="InterPro" id="IPR043322">
    <property type="entry name" value="CtBP"/>
</dbReference>
<dbReference type="STRING" id="5217.A0A4Q1BPM9"/>
<comment type="caution">
    <text evidence="9">The sequence shown here is derived from an EMBL/GenBank/DDBJ whole genome shotgun (WGS) entry which is preliminary data.</text>
</comment>
<dbReference type="SUPFAM" id="SSF51735">
    <property type="entry name" value="NAD(P)-binding Rossmann-fold domains"/>
    <property type="match status" value="1"/>
</dbReference>
<dbReference type="InParanoid" id="A0A4Q1BPM9"/>
<dbReference type="AlphaFoldDB" id="A0A4Q1BPM9"/>
<dbReference type="PROSITE" id="PS00671">
    <property type="entry name" value="D_2_HYDROXYACID_DH_3"/>
    <property type="match status" value="1"/>
</dbReference>
<gene>
    <name evidence="9" type="ORF">M231_02792</name>
</gene>
<dbReference type="PROSITE" id="PS00670">
    <property type="entry name" value="D_2_HYDROXYACID_DH_2"/>
    <property type="match status" value="1"/>
</dbReference>
<dbReference type="EMBL" id="SDIL01000025">
    <property type="protein sequence ID" value="RXK39858.1"/>
    <property type="molecule type" value="Genomic_DNA"/>
</dbReference>
<reference evidence="9 10" key="1">
    <citation type="submission" date="2016-06" db="EMBL/GenBank/DDBJ databases">
        <title>Evolution of pathogenesis and genome organization in the Tremellales.</title>
        <authorList>
            <person name="Cuomo C."/>
            <person name="Litvintseva A."/>
            <person name="Heitman J."/>
            <person name="Chen Y."/>
            <person name="Sun S."/>
            <person name="Springer D."/>
            <person name="Dromer F."/>
            <person name="Young S."/>
            <person name="Zeng Q."/>
            <person name="Chapman S."/>
            <person name="Gujja S."/>
            <person name="Saif S."/>
            <person name="Birren B."/>
        </authorList>
    </citation>
    <scope>NUCLEOTIDE SEQUENCE [LARGE SCALE GENOMIC DNA]</scope>
    <source>
        <strain evidence="9 10">ATCC 28783</strain>
    </source>
</reference>
<dbReference type="InterPro" id="IPR029753">
    <property type="entry name" value="D-isomer_DH_CS"/>
</dbReference>
<dbReference type="Gene3D" id="3.40.50.720">
    <property type="entry name" value="NAD(P)-binding Rossmann-like Domain"/>
    <property type="match status" value="2"/>
</dbReference>
<dbReference type="CDD" id="cd05299">
    <property type="entry name" value="CtBP_dh"/>
    <property type="match status" value="1"/>
</dbReference>
<dbReference type="InterPro" id="IPR006139">
    <property type="entry name" value="D-isomer_2_OHA_DH_cat_dom"/>
</dbReference>
<evidence type="ECO:0000313" key="9">
    <source>
        <dbReference type="EMBL" id="RXK39858.1"/>
    </source>
</evidence>
<dbReference type="GO" id="GO:0051287">
    <property type="term" value="F:NAD binding"/>
    <property type="evidence" value="ECO:0007669"/>
    <property type="project" value="InterPro"/>
</dbReference>
<dbReference type="PANTHER" id="PTHR43761">
    <property type="entry name" value="D-ISOMER SPECIFIC 2-HYDROXYACID DEHYDROGENASE FAMILY PROTEIN (AFU_ORTHOLOGUE AFUA_1G13630)"/>
    <property type="match status" value="1"/>
</dbReference>
<dbReference type="PANTHER" id="PTHR43761:SF1">
    <property type="entry name" value="D-ISOMER SPECIFIC 2-HYDROXYACID DEHYDROGENASE CATALYTIC DOMAIN-CONTAINING PROTEIN-RELATED"/>
    <property type="match status" value="1"/>
</dbReference>
<protein>
    <recommendedName>
        <fullName evidence="11">Phosphoglycerate dehydrogenase</fullName>
    </recommendedName>
</protein>
<accession>A0A4Q1BPM9</accession>
<dbReference type="InterPro" id="IPR050418">
    <property type="entry name" value="D-iso_2-hydroxyacid_DH_PdxB"/>
</dbReference>
<evidence type="ECO:0000256" key="4">
    <source>
        <dbReference type="ARBA" id="ARBA00023027"/>
    </source>
</evidence>
<evidence type="ECO:0000259" key="8">
    <source>
        <dbReference type="Pfam" id="PF02826"/>
    </source>
</evidence>
<dbReference type="InterPro" id="IPR006140">
    <property type="entry name" value="D-isomer_DH_NAD-bd"/>
</dbReference>
<feature type="domain" description="D-isomer specific 2-hydroxyacid dehydrogenase NAD-binding" evidence="8">
    <location>
        <begin position="157"/>
        <end position="317"/>
    </location>
</feature>
<dbReference type="VEuPathDB" id="FungiDB:TREMEDRAFT_45943"/>